<gene>
    <name evidence="2" type="ORF">BHYA_0304g00010</name>
</gene>
<protein>
    <recommendedName>
        <fullName evidence="4">BTB domain-containing protein</fullName>
    </recommendedName>
</protein>
<evidence type="ECO:0008006" key="4">
    <source>
        <dbReference type="Google" id="ProtNLM"/>
    </source>
</evidence>
<feature type="region of interest" description="Disordered" evidence="1">
    <location>
        <begin position="1"/>
        <end position="25"/>
    </location>
</feature>
<feature type="compositionally biased region" description="Acidic residues" evidence="1">
    <location>
        <begin position="1"/>
        <end position="12"/>
    </location>
</feature>
<comment type="caution">
    <text evidence="2">The sequence shown here is derived from an EMBL/GenBank/DDBJ whole genome shotgun (WGS) entry which is preliminary data.</text>
</comment>
<sequence>MTPDPESEVESTAEDRHISKLAGKDPNNEKSMSVYITVRSHVFEIPKDIAITASKLFARAWNANPRARSITFKVEEKDGDDIDPDPEQFYTVDAIAHLVGYMYGNELGCPASDVERHSGCLVAWCKVYKHAAYFEMEAACESALARMEKCLGERKFCPGIPTRKEVLEIDGMTREGSEVREALFDVMAKMGRLWDVVGEDHVGDTKIYVENWLRSSSVLREFQEAIWMRIGEGEEERVERIREARGGGGLCGMRD</sequence>
<dbReference type="Proteomes" id="UP000297814">
    <property type="component" value="Unassembled WGS sequence"/>
</dbReference>
<proteinExistence type="predicted"/>
<evidence type="ECO:0000313" key="2">
    <source>
        <dbReference type="EMBL" id="TGO32583.1"/>
    </source>
</evidence>
<name>A0A4Z1GF34_9HELO</name>
<dbReference type="EMBL" id="PQXK01000304">
    <property type="protein sequence ID" value="TGO32583.1"/>
    <property type="molecule type" value="Genomic_DNA"/>
</dbReference>
<feature type="compositionally biased region" description="Basic and acidic residues" evidence="1">
    <location>
        <begin position="13"/>
        <end position="25"/>
    </location>
</feature>
<accession>A0A4Z1GF34</accession>
<keyword evidence="3" id="KW-1185">Reference proteome</keyword>
<evidence type="ECO:0000256" key="1">
    <source>
        <dbReference type="SAM" id="MobiDB-lite"/>
    </source>
</evidence>
<evidence type="ECO:0000313" key="3">
    <source>
        <dbReference type="Proteomes" id="UP000297814"/>
    </source>
</evidence>
<reference evidence="2 3" key="1">
    <citation type="submission" date="2017-12" db="EMBL/GenBank/DDBJ databases">
        <title>Comparative genomics of Botrytis spp.</title>
        <authorList>
            <person name="Valero-Jimenez C.A."/>
            <person name="Tapia P."/>
            <person name="Veloso J."/>
            <person name="Silva-Moreno E."/>
            <person name="Staats M."/>
            <person name="Valdes J.H."/>
            <person name="Van Kan J.A.L."/>
        </authorList>
    </citation>
    <scope>NUCLEOTIDE SEQUENCE [LARGE SCALE GENOMIC DNA]</scope>
    <source>
        <strain evidence="2 3">Bh0001</strain>
    </source>
</reference>
<dbReference type="AlphaFoldDB" id="A0A4Z1GF34"/>
<organism evidence="2 3">
    <name type="scientific">Botrytis hyacinthi</name>
    <dbReference type="NCBI Taxonomy" id="278943"/>
    <lineage>
        <taxon>Eukaryota</taxon>
        <taxon>Fungi</taxon>
        <taxon>Dikarya</taxon>
        <taxon>Ascomycota</taxon>
        <taxon>Pezizomycotina</taxon>
        <taxon>Leotiomycetes</taxon>
        <taxon>Helotiales</taxon>
        <taxon>Sclerotiniaceae</taxon>
        <taxon>Botrytis</taxon>
    </lineage>
</organism>